<keyword evidence="1" id="KW-0677">Repeat</keyword>
<dbReference type="Proteomes" id="UP000315995">
    <property type="component" value="Chromosome"/>
</dbReference>
<organism evidence="4 5">
    <name type="scientific">Persicimonas caeni</name>
    <dbReference type="NCBI Taxonomy" id="2292766"/>
    <lineage>
        <taxon>Bacteria</taxon>
        <taxon>Deltaproteobacteria</taxon>
        <taxon>Bradymonadales</taxon>
        <taxon>Bradymonadaceae</taxon>
        <taxon>Persicimonas</taxon>
    </lineage>
</organism>
<keyword evidence="5" id="KW-1185">Reference proteome</keyword>
<name>A0A4Y6PR85_PERCE</name>
<feature type="region of interest" description="Disordered" evidence="2">
    <location>
        <begin position="26"/>
        <end position="60"/>
    </location>
</feature>
<evidence type="ECO:0000313" key="5">
    <source>
        <dbReference type="Proteomes" id="UP000315995"/>
    </source>
</evidence>
<evidence type="ECO:0000256" key="3">
    <source>
        <dbReference type="SAM" id="SignalP"/>
    </source>
</evidence>
<keyword evidence="3" id="KW-0732">Signal</keyword>
<dbReference type="PANTHER" id="PTHR22870:SF408">
    <property type="entry name" value="OS09G0560450 PROTEIN"/>
    <property type="match status" value="1"/>
</dbReference>
<sequence length="469" mass="50089">MQFQILMATMGCVVSLLMASSCSLVDEDPAPPPSQEQTSTGTSLSGKADAADTPAASTSTCTVHDDCAPLPNTEHWCSPEGQCRYACVSGYGDANGPQEVDGCECALSNGGREVCDGVDNDCDGVVDNPFEGGRVAAGGRHTCAVDTEGTVHCWGKQTLETDLREGFDRFWEVSAGAWHSCALTRQGTAYCWGDNRYGQVGPDAPRQADEPVRLSEDLQFIDIATGNAHSCGLTQHAEVYCWGRNDYGQLGDGTFDDRAQPVRIDDTVQDFVDVTAGDFHTCAARTNGDVLCWGANILGQAGHDSLDMVPRPTRVDAPEALIFVDAGANHTCGLTGAGRAYCWGNNSYGQLGNDTRTPTHEMQKVSRDLEFLALSAGTTHTCAIAHNGRLFCWGSDVDGRLGADAPGDASSRPRPVRIRHEFTDVTAGEAHTCALSRSGHLYCWGDGSHGQLVPNRQSSSTLPWRVDCR</sequence>
<evidence type="ECO:0000256" key="2">
    <source>
        <dbReference type="SAM" id="MobiDB-lite"/>
    </source>
</evidence>
<dbReference type="InterPro" id="IPR000408">
    <property type="entry name" value="Reg_chr_condens"/>
</dbReference>
<dbReference type="PRINTS" id="PR00633">
    <property type="entry name" value="RCCNDNSATION"/>
</dbReference>
<evidence type="ECO:0000256" key="1">
    <source>
        <dbReference type="ARBA" id="ARBA00022737"/>
    </source>
</evidence>
<feature type="compositionally biased region" description="Polar residues" evidence="2">
    <location>
        <begin position="35"/>
        <end position="45"/>
    </location>
</feature>
<dbReference type="OrthoDB" id="9758365at2"/>
<dbReference type="PROSITE" id="PS50012">
    <property type="entry name" value="RCC1_3"/>
    <property type="match status" value="5"/>
</dbReference>
<dbReference type="RefSeq" id="WP_141197019.1">
    <property type="nucleotide sequence ID" value="NZ_CP041186.1"/>
</dbReference>
<gene>
    <name evidence="4" type="ORF">FIV42_07210</name>
</gene>
<dbReference type="InterPro" id="IPR009091">
    <property type="entry name" value="RCC1/BLIP-II"/>
</dbReference>
<accession>A0A5B8Y3H9</accession>
<evidence type="ECO:0008006" key="6">
    <source>
        <dbReference type="Google" id="ProtNLM"/>
    </source>
</evidence>
<dbReference type="SUPFAM" id="SSF50985">
    <property type="entry name" value="RCC1/BLIP-II"/>
    <property type="match status" value="2"/>
</dbReference>
<feature type="compositionally biased region" description="Low complexity" evidence="2">
    <location>
        <begin position="51"/>
        <end position="60"/>
    </location>
</feature>
<feature type="chain" id="PRO_5030106286" description="Chromosome condensation regulator RCC1" evidence="3">
    <location>
        <begin position="27"/>
        <end position="469"/>
    </location>
</feature>
<reference evidence="4 5" key="1">
    <citation type="submission" date="2019-06" db="EMBL/GenBank/DDBJ databases">
        <title>Persicimonas caeni gen. nov., sp. nov., a predatory bacterium isolated from solar saltern.</title>
        <authorList>
            <person name="Wang S."/>
        </authorList>
    </citation>
    <scope>NUCLEOTIDE SEQUENCE [LARGE SCALE GENOMIC DNA]</scope>
    <source>
        <strain evidence="4 5">YN101</strain>
    </source>
</reference>
<feature type="signal peptide" evidence="3">
    <location>
        <begin position="1"/>
        <end position="26"/>
    </location>
</feature>
<proteinExistence type="predicted"/>
<dbReference type="Gene3D" id="2.130.10.30">
    <property type="entry name" value="Regulator of chromosome condensation 1/beta-lactamase-inhibitor protein II"/>
    <property type="match status" value="2"/>
</dbReference>
<evidence type="ECO:0000313" key="4">
    <source>
        <dbReference type="EMBL" id="QDG50527.1"/>
    </source>
</evidence>
<dbReference type="Pfam" id="PF00415">
    <property type="entry name" value="RCC1"/>
    <property type="match status" value="1"/>
</dbReference>
<dbReference type="Pfam" id="PF13540">
    <property type="entry name" value="RCC1_2"/>
    <property type="match status" value="5"/>
</dbReference>
<dbReference type="AlphaFoldDB" id="A0A4Y6PR85"/>
<dbReference type="InterPro" id="IPR051210">
    <property type="entry name" value="Ub_ligase/GEF_domain"/>
</dbReference>
<dbReference type="PANTHER" id="PTHR22870">
    <property type="entry name" value="REGULATOR OF CHROMOSOME CONDENSATION"/>
    <property type="match status" value="1"/>
</dbReference>
<protein>
    <recommendedName>
        <fullName evidence="6">Chromosome condensation regulator RCC1</fullName>
    </recommendedName>
</protein>
<dbReference type="EMBL" id="CP041186">
    <property type="protein sequence ID" value="QDG50527.1"/>
    <property type="molecule type" value="Genomic_DNA"/>
</dbReference>
<accession>A0A4Y6PR85</accession>